<dbReference type="EMBL" id="JACSQO010000002">
    <property type="protein sequence ID" value="MBD7943649.1"/>
    <property type="molecule type" value="Genomic_DNA"/>
</dbReference>
<keyword evidence="5" id="KW-1185">Reference proteome</keyword>
<dbReference type="InterPro" id="IPR029052">
    <property type="entry name" value="Metallo-depent_PP-like"/>
</dbReference>
<accession>A0ABR8R7G1</accession>
<evidence type="ECO:0000313" key="5">
    <source>
        <dbReference type="Proteomes" id="UP000640786"/>
    </source>
</evidence>
<evidence type="ECO:0000256" key="1">
    <source>
        <dbReference type="ARBA" id="ARBA00008950"/>
    </source>
</evidence>
<comment type="cofactor">
    <cofactor evidence="2">
        <name>a divalent metal cation</name>
        <dbReference type="ChEBI" id="CHEBI:60240"/>
    </cofactor>
</comment>
<feature type="domain" description="Calcineurin-like phosphoesterase" evidence="3">
    <location>
        <begin position="1"/>
        <end position="144"/>
    </location>
</feature>
<dbReference type="InterPro" id="IPR024654">
    <property type="entry name" value="Calcineurin-like_PHP_lpxH"/>
</dbReference>
<sequence length="168" mass="18963">MKILIMSDTHKDTVTMEEVIQVHQDEVQAIIHCGDSELDASYFEGKSIFIVGGNCDYDSSFPEEELITLDNEKILVVHGHRHQVKSTILPLSYRAQEVGATVVCFGHSHMLGAELQNGILFVNPGSLHKPRGRKEKSYAIVEKKENLWQVLFFSSEHKLIENVNLKTS</sequence>
<evidence type="ECO:0000259" key="3">
    <source>
        <dbReference type="Pfam" id="PF12850"/>
    </source>
</evidence>
<organism evidence="4 5">
    <name type="scientific">Psychrobacillus faecigallinarum</name>
    <dbReference type="NCBI Taxonomy" id="2762235"/>
    <lineage>
        <taxon>Bacteria</taxon>
        <taxon>Bacillati</taxon>
        <taxon>Bacillota</taxon>
        <taxon>Bacilli</taxon>
        <taxon>Bacillales</taxon>
        <taxon>Bacillaceae</taxon>
        <taxon>Psychrobacillus</taxon>
    </lineage>
</organism>
<proteinExistence type="inferred from homology"/>
<evidence type="ECO:0000256" key="2">
    <source>
        <dbReference type="RuleBase" id="RU362039"/>
    </source>
</evidence>
<dbReference type="InterPro" id="IPR000979">
    <property type="entry name" value="Phosphodiesterase_MJ0936/Vps29"/>
</dbReference>
<gene>
    <name evidence="4" type="ORF">H9650_05905</name>
</gene>
<dbReference type="SUPFAM" id="SSF56300">
    <property type="entry name" value="Metallo-dependent phosphatases"/>
    <property type="match status" value="1"/>
</dbReference>
<reference evidence="4 5" key="1">
    <citation type="submission" date="2020-08" db="EMBL/GenBank/DDBJ databases">
        <title>A Genomic Blueprint of the Chicken Gut Microbiome.</title>
        <authorList>
            <person name="Gilroy R."/>
            <person name="Ravi A."/>
            <person name="Getino M."/>
            <person name="Pursley I."/>
            <person name="Horton D.L."/>
            <person name="Alikhan N.-F."/>
            <person name="Baker D."/>
            <person name="Gharbi K."/>
            <person name="Hall N."/>
            <person name="Watson M."/>
            <person name="Adriaenssens E.M."/>
            <person name="Foster-Nyarko E."/>
            <person name="Jarju S."/>
            <person name="Secka A."/>
            <person name="Antonio M."/>
            <person name="Oren A."/>
            <person name="Chaudhuri R."/>
            <person name="La Ragione R.M."/>
            <person name="Hildebrand F."/>
            <person name="Pallen M.J."/>
        </authorList>
    </citation>
    <scope>NUCLEOTIDE SEQUENCE [LARGE SCALE GENOMIC DNA]</scope>
    <source>
        <strain evidence="4 5">Sa2BUA9</strain>
    </source>
</reference>
<keyword evidence="2" id="KW-0479">Metal-binding</keyword>
<name>A0ABR8R7G1_9BACI</name>
<comment type="caution">
    <text evidence="4">The sequence shown here is derived from an EMBL/GenBank/DDBJ whole genome shotgun (WGS) entry which is preliminary data.</text>
</comment>
<dbReference type="Proteomes" id="UP000640786">
    <property type="component" value="Unassembled WGS sequence"/>
</dbReference>
<dbReference type="EC" id="3.1.4.-" evidence="2"/>
<comment type="similarity">
    <text evidence="1 2">Belongs to the metallophosphoesterase superfamily. YfcE family.</text>
</comment>
<dbReference type="RefSeq" id="WP_144535552.1">
    <property type="nucleotide sequence ID" value="NZ_JACSQO010000002.1"/>
</dbReference>
<evidence type="ECO:0000313" key="4">
    <source>
        <dbReference type="EMBL" id="MBD7943649.1"/>
    </source>
</evidence>
<dbReference type="Gene3D" id="3.60.21.10">
    <property type="match status" value="1"/>
</dbReference>
<dbReference type="NCBIfam" id="TIGR00040">
    <property type="entry name" value="yfcE"/>
    <property type="match status" value="1"/>
</dbReference>
<dbReference type="PANTHER" id="PTHR11124">
    <property type="entry name" value="VACUOLAR SORTING PROTEIN VPS29"/>
    <property type="match status" value="1"/>
</dbReference>
<protein>
    <recommendedName>
        <fullName evidence="2">Phosphoesterase</fullName>
        <ecNumber evidence="2">3.1.4.-</ecNumber>
    </recommendedName>
</protein>
<dbReference type="Pfam" id="PF12850">
    <property type="entry name" value="Metallophos_2"/>
    <property type="match status" value="1"/>
</dbReference>